<evidence type="ECO:0000313" key="2">
    <source>
        <dbReference type="Proteomes" id="UP001187346"/>
    </source>
</evidence>
<protein>
    <submittedName>
        <fullName evidence="1">Flotillin family protein</fullName>
    </submittedName>
</protein>
<dbReference type="EMBL" id="JAWMAJ010000071">
    <property type="protein sequence ID" value="MDV7218614.1"/>
    <property type="molecule type" value="Genomic_DNA"/>
</dbReference>
<proteinExistence type="predicted"/>
<reference evidence="1 2" key="1">
    <citation type="submission" date="2023-10" db="EMBL/GenBank/DDBJ databases">
        <title>Characterization of rhizosphere-enriched actinobacteria from wheat plants lab-grown on chernevaya soil.</title>
        <authorList>
            <person name="Tikhonova E.N."/>
            <person name="Konopkin A."/>
            <person name="Kravchenko I.K."/>
        </authorList>
    </citation>
    <scope>NUCLEOTIDE SEQUENCE [LARGE SCALE GENOMIC DNA]</scope>
    <source>
        <strain evidence="1 2">RR29</strain>
    </source>
</reference>
<organism evidence="1 2">
    <name type="scientific">Streptomyces prunicolor</name>
    <dbReference type="NCBI Taxonomy" id="67348"/>
    <lineage>
        <taxon>Bacteria</taxon>
        <taxon>Bacillati</taxon>
        <taxon>Actinomycetota</taxon>
        <taxon>Actinomycetes</taxon>
        <taxon>Kitasatosporales</taxon>
        <taxon>Streptomycetaceae</taxon>
        <taxon>Streptomyces</taxon>
    </lineage>
</organism>
<evidence type="ECO:0000313" key="1">
    <source>
        <dbReference type="EMBL" id="MDV7218614.1"/>
    </source>
</evidence>
<comment type="caution">
    <text evidence="1">The sequence shown here is derived from an EMBL/GenBank/DDBJ whole genome shotgun (WGS) entry which is preliminary data.</text>
</comment>
<name>A0ABU4FDE9_9ACTN</name>
<gene>
    <name evidence="1" type="ORF">R5A26_21945</name>
</gene>
<feature type="non-terminal residue" evidence="1">
    <location>
        <position position="1"/>
    </location>
</feature>
<dbReference type="Proteomes" id="UP001187346">
    <property type="component" value="Unassembled WGS sequence"/>
</dbReference>
<sequence length="233" mass="24184">RAEAEGTEARLRAEAEGTRAKALAEAEGAQAKVLAQAEGVRANALAEATGIGEKLKAEAEGLTEKAAAMAALDDASRGHEEYRLRLQAEKEIRLAGLDVQRQVAEAQATVLATGLEHADIDIVGGDSVFFDRLISSISFGKGVDGFVSNSQTAQALARPWLDGTSNIADDLGRVLGSVSTADVQNLTVSALLMKLMTSDTANAGQVRQLLDRAGELGLADTPLAALNGHPAKA</sequence>
<accession>A0ABU4FDE9</accession>
<keyword evidence="2" id="KW-1185">Reference proteome</keyword>